<feature type="domain" description="HTH arsR-type" evidence="2">
    <location>
        <begin position="32"/>
        <end position="127"/>
    </location>
</feature>
<evidence type="ECO:0000256" key="1">
    <source>
        <dbReference type="SAM" id="MobiDB-lite"/>
    </source>
</evidence>
<dbReference type="Pfam" id="PF12840">
    <property type="entry name" value="HTH_20"/>
    <property type="match status" value="1"/>
</dbReference>
<dbReference type="Proteomes" id="UP000634780">
    <property type="component" value="Unassembled WGS sequence"/>
</dbReference>
<comment type="caution">
    <text evidence="3">The sequence shown here is derived from an EMBL/GenBank/DDBJ whole genome shotgun (WGS) entry which is preliminary data.</text>
</comment>
<keyword evidence="4" id="KW-1185">Reference proteome</keyword>
<dbReference type="Gene3D" id="1.10.10.10">
    <property type="entry name" value="Winged helix-like DNA-binding domain superfamily/Winged helix DNA-binding domain"/>
    <property type="match status" value="1"/>
</dbReference>
<dbReference type="EMBL" id="JAEKOZ010000039">
    <property type="protein sequence ID" value="MBJ3812536.1"/>
    <property type="molecule type" value="Genomic_DNA"/>
</dbReference>
<feature type="region of interest" description="Disordered" evidence="1">
    <location>
        <begin position="221"/>
        <end position="323"/>
    </location>
</feature>
<evidence type="ECO:0000313" key="4">
    <source>
        <dbReference type="Proteomes" id="UP000634780"/>
    </source>
</evidence>
<dbReference type="InterPro" id="IPR011991">
    <property type="entry name" value="ArsR-like_HTH"/>
</dbReference>
<dbReference type="CDD" id="cd00090">
    <property type="entry name" value="HTH_ARSR"/>
    <property type="match status" value="1"/>
</dbReference>
<feature type="region of interest" description="Disordered" evidence="1">
    <location>
        <begin position="1"/>
        <end position="31"/>
    </location>
</feature>
<accession>A0ABS0XHS8</accession>
<dbReference type="InterPro" id="IPR001845">
    <property type="entry name" value="HTH_ArsR_DNA-bd_dom"/>
</dbReference>
<dbReference type="InterPro" id="IPR036388">
    <property type="entry name" value="WH-like_DNA-bd_sf"/>
</dbReference>
<name>A0ABS0XHS8_9ACTN</name>
<feature type="compositionally biased region" description="Basic and acidic residues" evidence="1">
    <location>
        <begin position="1"/>
        <end position="19"/>
    </location>
</feature>
<sequence>MADEERPADGARAAADEHVAGGARPPARKDHLRVLDPEREPAAIKALTHPLRVRLLGLLRMDGPATASELAARTGESSAATSYHLRVLAKYAFVAEAENRDSRERRWRAVHAVTTWDHAAMEASPVGREFTGKMARRQLEHLRESLEWYEADLAAGRTDREWLEPSGITDLLPDLTPESLAELKQAFEAKLEELAARDAGDPRAGKVVVAFMGLPVAGRRAGEEGAGGSDGSAGAGGPAAGGPAGPAAAEGPGEAGSPREGAGRTGADSSAGAGRPGDGPGADQAGSTAAGRNPAEAGGPSEAGDPSEAGAPAPRRVRGYTHD</sequence>
<gene>
    <name evidence="3" type="ORF">JGB26_36585</name>
</gene>
<organism evidence="3 4">
    <name type="scientific">Streptomyces flavofungini</name>
    <dbReference type="NCBI Taxonomy" id="68200"/>
    <lineage>
        <taxon>Bacteria</taxon>
        <taxon>Bacillati</taxon>
        <taxon>Actinomycetota</taxon>
        <taxon>Actinomycetes</taxon>
        <taxon>Kitasatosporales</taxon>
        <taxon>Streptomycetaceae</taxon>
        <taxon>Streptomyces</taxon>
    </lineage>
</organism>
<protein>
    <submittedName>
        <fullName evidence="3">Winged helix-turn-helix transcriptional regulator</fullName>
    </submittedName>
</protein>
<dbReference type="SUPFAM" id="SSF46785">
    <property type="entry name" value="Winged helix' DNA-binding domain"/>
    <property type="match status" value="1"/>
</dbReference>
<reference evidence="3 4" key="1">
    <citation type="submission" date="2020-12" db="EMBL/GenBank/DDBJ databases">
        <title>Streptomyces typhae sp. nov., a novel endophytic actinomycete isolated from the root of cattail pollen (Typha angustifolia L.).</title>
        <authorList>
            <person name="Peng C."/>
            <person name="Liu C."/>
        </authorList>
    </citation>
    <scope>NUCLEOTIDE SEQUENCE [LARGE SCALE GENOMIC DNA]</scope>
    <source>
        <strain evidence="3 4">JCM 4753</strain>
    </source>
</reference>
<proteinExistence type="predicted"/>
<evidence type="ECO:0000313" key="3">
    <source>
        <dbReference type="EMBL" id="MBJ3812536.1"/>
    </source>
</evidence>
<feature type="compositionally biased region" description="Low complexity" evidence="1">
    <location>
        <begin position="245"/>
        <end position="273"/>
    </location>
</feature>
<dbReference type="InterPro" id="IPR036390">
    <property type="entry name" value="WH_DNA-bd_sf"/>
</dbReference>
<dbReference type="PROSITE" id="PS50987">
    <property type="entry name" value="HTH_ARSR_2"/>
    <property type="match status" value="1"/>
</dbReference>
<feature type="compositionally biased region" description="Gly residues" evidence="1">
    <location>
        <begin position="224"/>
        <end position="244"/>
    </location>
</feature>
<dbReference type="SMART" id="SM00418">
    <property type="entry name" value="HTH_ARSR"/>
    <property type="match status" value="1"/>
</dbReference>
<evidence type="ECO:0000259" key="2">
    <source>
        <dbReference type="PROSITE" id="PS50987"/>
    </source>
</evidence>